<dbReference type="EMBL" id="AC087599">
    <property type="protein sequence ID" value="AAL79704.1"/>
    <property type="molecule type" value="Genomic_DNA"/>
</dbReference>
<gene>
    <name evidence="3" type="primary">OSJNBa0057L21.29</name>
</gene>
<name>Q8S7C3_ORYSJ</name>
<reference evidence="4" key="2">
    <citation type="journal article" date="2008" name="Nucleic Acids Res.">
        <title>The rice annotation project database (RAP-DB): 2008 update.</title>
        <authorList>
            <consortium name="The rice annotation project (RAP)"/>
        </authorList>
    </citation>
    <scope>GENOME REANNOTATION</scope>
    <source>
        <strain evidence="4">cv. Nipponbare</strain>
    </source>
</reference>
<dbReference type="InterPro" id="IPR026854">
    <property type="entry name" value="VPS13_N"/>
</dbReference>
<feature type="domain" description="Chorein N-terminal" evidence="2">
    <location>
        <begin position="1"/>
        <end position="95"/>
    </location>
</feature>
<evidence type="ECO:0000259" key="2">
    <source>
        <dbReference type="Pfam" id="PF12624"/>
    </source>
</evidence>
<dbReference type="Pfam" id="PF12624">
    <property type="entry name" value="VPS13_N"/>
    <property type="match status" value="1"/>
</dbReference>
<evidence type="ECO:0000256" key="1">
    <source>
        <dbReference type="ARBA" id="ARBA00022448"/>
    </source>
</evidence>
<dbReference type="Proteomes" id="UP000000763">
    <property type="component" value="Chromosome 10"/>
</dbReference>
<reference evidence="4" key="1">
    <citation type="journal article" date="2005" name="Nature">
        <title>The map-based sequence of the rice genome.</title>
        <authorList>
            <consortium name="International rice genome sequencing project (IRGSP)"/>
            <person name="Matsumoto T."/>
            <person name="Wu J."/>
            <person name="Kanamori H."/>
            <person name="Katayose Y."/>
            <person name="Fujisawa M."/>
            <person name="Namiki N."/>
            <person name="Mizuno H."/>
            <person name="Yamamoto K."/>
            <person name="Antonio B.A."/>
            <person name="Baba T."/>
            <person name="Sakata K."/>
            <person name="Nagamura Y."/>
            <person name="Aoki H."/>
            <person name="Arikawa K."/>
            <person name="Arita K."/>
            <person name="Bito T."/>
            <person name="Chiden Y."/>
            <person name="Fujitsuka N."/>
            <person name="Fukunaka R."/>
            <person name="Hamada M."/>
            <person name="Harada C."/>
            <person name="Hayashi A."/>
            <person name="Hijishita S."/>
            <person name="Honda M."/>
            <person name="Hosokawa S."/>
            <person name="Ichikawa Y."/>
            <person name="Idonuma A."/>
            <person name="Iijima M."/>
            <person name="Ikeda M."/>
            <person name="Ikeno M."/>
            <person name="Ito K."/>
            <person name="Ito S."/>
            <person name="Ito T."/>
            <person name="Ito Y."/>
            <person name="Ito Y."/>
            <person name="Iwabuchi A."/>
            <person name="Kamiya K."/>
            <person name="Karasawa W."/>
            <person name="Kurita K."/>
            <person name="Katagiri S."/>
            <person name="Kikuta A."/>
            <person name="Kobayashi H."/>
            <person name="Kobayashi N."/>
            <person name="Machita K."/>
            <person name="Maehara T."/>
            <person name="Masukawa M."/>
            <person name="Mizubayashi T."/>
            <person name="Mukai Y."/>
            <person name="Nagasaki H."/>
            <person name="Nagata Y."/>
            <person name="Naito S."/>
            <person name="Nakashima M."/>
            <person name="Nakama Y."/>
            <person name="Nakamichi Y."/>
            <person name="Nakamura M."/>
            <person name="Meguro A."/>
            <person name="Negishi M."/>
            <person name="Ohta I."/>
            <person name="Ohta T."/>
            <person name="Okamoto M."/>
            <person name="Ono N."/>
            <person name="Saji S."/>
            <person name="Sakaguchi M."/>
            <person name="Sakai K."/>
            <person name="Shibata M."/>
            <person name="Shimokawa T."/>
            <person name="Song J."/>
            <person name="Takazaki Y."/>
            <person name="Terasawa K."/>
            <person name="Tsugane M."/>
            <person name="Tsuji K."/>
            <person name="Ueda S."/>
            <person name="Waki K."/>
            <person name="Yamagata H."/>
            <person name="Yamamoto M."/>
            <person name="Yamamoto S."/>
            <person name="Yamane H."/>
            <person name="Yoshiki S."/>
            <person name="Yoshihara R."/>
            <person name="Yukawa K."/>
            <person name="Zhong H."/>
            <person name="Yano M."/>
            <person name="Yuan Q."/>
            <person name="Ouyang S."/>
            <person name="Liu J."/>
            <person name="Jones K.M."/>
            <person name="Gansberger K."/>
            <person name="Moffat K."/>
            <person name="Hill J."/>
            <person name="Bera J."/>
            <person name="Fadrosh D."/>
            <person name="Jin S."/>
            <person name="Johri S."/>
            <person name="Kim M."/>
            <person name="Overton L."/>
            <person name="Reardon M."/>
            <person name="Tsitrin T."/>
            <person name="Vuong H."/>
            <person name="Weaver B."/>
            <person name="Ciecko A."/>
            <person name="Tallon L."/>
            <person name="Jackson J."/>
            <person name="Pai G."/>
            <person name="Aken S.V."/>
            <person name="Utterback T."/>
            <person name="Reidmuller S."/>
            <person name="Feldblyum T."/>
            <person name="Hsiao J."/>
            <person name="Zismann V."/>
            <person name="Iobst S."/>
            <person name="de Vazeille A.R."/>
            <person name="Buell C.R."/>
            <person name="Ying K."/>
            <person name="Li Y."/>
            <person name="Lu T."/>
            <person name="Huang Y."/>
            <person name="Zhao Q."/>
            <person name="Feng Q."/>
            <person name="Zhang L."/>
            <person name="Zhu J."/>
            <person name="Weng Q."/>
            <person name="Mu J."/>
            <person name="Lu Y."/>
            <person name="Fan D."/>
            <person name="Liu Y."/>
            <person name="Guan J."/>
            <person name="Zhang Y."/>
            <person name="Yu S."/>
            <person name="Liu X."/>
            <person name="Zhang Y."/>
            <person name="Hong G."/>
            <person name="Han B."/>
            <person name="Choisne N."/>
            <person name="Demange N."/>
            <person name="Orjeda G."/>
            <person name="Samain S."/>
            <person name="Cattolico L."/>
            <person name="Pelletier E."/>
            <person name="Couloux A."/>
            <person name="Segurens B."/>
            <person name="Wincker P."/>
            <person name="D'Hont A."/>
            <person name="Scarpelli C."/>
            <person name="Weissenbach J."/>
            <person name="Salanoubat M."/>
            <person name="Quetier F."/>
            <person name="Yu Y."/>
            <person name="Kim H.R."/>
            <person name="Rambo T."/>
            <person name="Currie J."/>
            <person name="Collura K."/>
            <person name="Luo M."/>
            <person name="Yang T."/>
            <person name="Ammiraju J.S.S."/>
            <person name="Engler F."/>
            <person name="Soderlund C."/>
            <person name="Wing R.A."/>
            <person name="Palmer L.E."/>
            <person name="de la Bastide M."/>
            <person name="Spiegel L."/>
            <person name="Nascimento L."/>
            <person name="Zutavern T."/>
            <person name="O'Shaughnessy A."/>
            <person name="Dike S."/>
            <person name="Dedhia N."/>
            <person name="Preston R."/>
            <person name="Balija V."/>
            <person name="McCombie W.R."/>
            <person name="Chow T."/>
            <person name="Chen H."/>
            <person name="Chung M."/>
            <person name="Chen C."/>
            <person name="Shaw J."/>
            <person name="Wu H."/>
            <person name="Hsiao K."/>
            <person name="Chao Y."/>
            <person name="Chu M."/>
            <person name="Cheng C."/>
            <person name="Hour A."/>
            <person name="Lee P."/>
            <person name="Lin S."/>
            <person name="Lin Y."/>
            <person name="Liou J."/>
            <person name="Liu S."/>
            <person name="Hsing Y."/>
            <person name="Raghuvanshi S."/>
            <person name="Mohanty A."/>
            <person name="Bharti A.K."/>
            <person name="Gaur A."/>
            <person name="Gupta V."/>
            <person name="Kumar D."/>
            <person name="Ravi V."/>
            <person name="Vij S."/>
            <person name="Kapur A."/>
            <person name="Khurana P."/>
            <person name="Khurana P."/>
            <person name="Khurana J.P."/>
            <person name="Tyagi A.K."/>
            <person name="Gaikwad K."/>
            <person name="Singh A."/>
            <person name="Dalal V."/>
            <person name="Srivastava S."/>
            <person name="Dixit A."/>
            <person name="Pal A.K."/>
            <person name="Ghazi I.A."/>
            <person name="Yadav M."/>
            <person name="Pandit A."/>
            <person name="Bhargava A."/>
            <person name="Sureshbabu K."/>
            <person name="Batra K."/>
            <person name="Sharma T.R."/>
            <person name="Mohapatra T."/>
            <person name="Singh N.K."/>
            <person name="Messing J."/>
            <person name="Nelson A.B."/>
            <person name="Fuks G."/>
            <person name="Kavchok S."/>
            <person name="Keizer G."/>
            <person name="Linton E."/>
            <person name="Llaca V."/>
            <person name="Song R."/>
            <person name="Tanyolac B."/>
            <person name="Young S."/>
            <person name="Ho-Il K."/>
            <person name="Hahn J.H."/>
            <person name="Sangsakoo G."/>
            <person name="Vanavichit A."/>
            <person name="de Mattos Luiz.A.T."/>
            <person name="Zimmer P.D."/>
            <person name="Malone G."/>
            <person name="Dellagostin O."/>
            <person name="de Oliveira A.C."/>
            <person name="Bevan M."/>
            <person name="Bancroft I."/>
            <person name="Minx P."/>
            <person name="Cordum H."/>
            <person name="Wilson R."/>
            <person name="Cheng Z."/>
            <person name="Jin W."/>
            <person name="Jiang J."/>
            <person name="Leong S.A."/>
            <person name="Iwama H."/>
            <person name="Gojobori T."/>
            <person name="Itoh T."/>
            <person name="Niimura Y."/>
            <person name="Fujii Y."/>
            <person name="Habara T."/>
            <person name="Sakai H."/>
            <person name="Sato Y."/>
            <person name="Wilson G."/>
            <person name="Kumar K."/>
            <person name="McCouch S."/>
            <person name="Juretic N."/>
            <person name="Hoen D."/>
            <person name="Wright S."/>
            <person name="Bruskiewich R."/>
            <person name="Bureau T."/>
            <person name="Miyao A."/>
            <person name="Hirochika H."/>
            <person name="Nishikawa T."/>
            <person name="Kadowaki K."/>
            <person name="Sugiura M."/>
            <person name="Burr B."/>
            <person name="Sasaki T."/>
        </authorList>
    </citation>
    <scope>NUCLEOTIDE SEQUENCE [LARGE SCALE GENOMIC DNA]</scope>
    <source>
        <strain evidence="4">cv. Nipponbare</strain>
    </source>
</reference>
<accession>Q8S7C3</accession>
<dbReference type="AlphaFoldDB" id="Q8S7C3"/>
<dbReference type="PANTHER" id="PTHR45523:SF3">
    <property type="entry name" value="VACUOLAR PROTEIN SORTING-ASSOCIATED PROTEIN 13A"/>
    <property type="match status" value="1"/>
</dbReference>
<sequence>MLEDQVAFLLQKYLGNYVRGLSKEALKISVWRGDVELTNMQLKPEALNSLKLPVRVKAGFLGSVKLKVPWSRLGQEPVLVYLDRIFILAEPATQVEGLALSKLSAFTVDDRGKETFATGGDLDRVKKDGYRDVLKMADNFSSFNQRLKYAHYRPSLPVKSDPRSWWKYAYKVVVHETKKARMLAHKFVEQSAETHQYAQQNKQQSWWSFGWTGSSKDEGDSKSFSDEDWERLNRIIGYKENDDYIPVQQDMKLMQFYFEIRMKHNASKLIIDNSEYLADLSCEDFCCNLKMYPEAKIFDLKLGSYKLLSPYGLLAEDSIDQIVAFFKSSPTISQTLAIETAAAVQMTLDEVKRTAQQQMSRVLKDQSRVLETEKLLGNILEDTGALIMLFDNEEARRIWQNRLQGAIYRASGSAALSSFPEVAFPSETHSFKGSFQDVSIEKLFVAGILDELKICFSCGYEVELSMKGGNLLIGTILRSLEIEDQYNYPGPRGTALKKSDSEERFFEASDDFDEFETPMLHERRDITFESFVKAQIVIYDQQSPQYNNLDNRVVISVATLTFFCHRPTVIAIMEFMNAINLANVPDADKNKDTTSDPVEHNMVEEPKSDLEAGPVIKRLLAKGGSSFVEIDFSSYNVDDEDYSGYDYSLSAQLSEVRIVYLNRFVQEIINYFMGLVPKSSDSVVKLKDNVTNSENFLELDVLYIKIQNKFQWIGGDKNEMSAIHLEILTVTVKDINLTIGMNMVCGETIIQDVEGLSFEIHRSLRDLMHQLPAVEASIKVDHFL</sequence>
<keyword evidence="1" id="KW-0813">Transport</keyword>
<dbReference type="PANTHER" id="PTHR45523">
    <property type="entry name" value="TETRATRICOPEPTIDE REPEAT (TPR)-CONTAINING PROTEIN-RELATED"/>
    <property type="match status" value="1"/>
</dbReference>
<protein>
    <recommendedName>
        <fullName evidence="2">Chorein N-terminal domain-containing protein</fullName>
    </recommendedName>
</protein>
<proteinExistence type="predicted"/>
<evidence type="ECO:0000313" key="4">
    <source>
        <dbReference type="Proteomes" id="UP000000763"/>
    </source>
</evidence>
<organism evidence="3 4">
    <name type="scientific">Oryza sativa subsp. japonica</name>
    <name type="common">Rice</name>
    <dbReference type="NCBI Taxonomy" id="39947"/>
    <lineage>
        <taxon>Eukaryota</taxon>
        <taxon>Viridiplantae</taxon>
        <taxon>Streptophyta</taxon>
        <taxon>Embryophyta</taxon>
        <taxon>Tracheophyta</taxon>
        <taxon>Spermatophyta</taxon>
        <taxon>Magnoliopsida</taxon>
        <taxon>Liliopsida</taxon>
        <taxon>Poales</taxon>
        <taxon>Poaceae</taxon>
        <taxon>BOP clade</taxon>
        <taxon>Oryzoideae</taxon>
        <taxon>Oryzeae</taxon>
        <taxon>Oryzinae</taxon>
        <taxon>Oryza</taxon>
        <taxon>Oryza sativa</taxon>
    </lineage>
</organism>
<evidence type="ECO:0000313" key="3">
    <source>
        <dbReference type="EMBL" id="AAL79704.1"/>
    </source>
</evidence>